<dbReference type="SFLD" id="SFLDG01140">
    <property type="entry name" value="C2.B:_Phosphomannomutase_and_P"/>
    <property type="match status" value="1"/>
</dbReference>
<dbReference type="AlphaFoldDB" id="A0AAN4UCK3"/>
<dbReference type="GO" id="GO:0005829">
    <property type="term" value="C:cytosol"/>
    <property type="evidence" value="ECO:0007669"/>
    <property type="project" value="TreeGrafter"/>
</dbReference>
<gene>
    <name evidence="2" type="primary">cof_8</name>
    <name evidence="1" type="ORF">TK11N_18300</name>
    <name evidence="2" type="ORF">TK2N_17990</name>
</gene>
<organism evidence="2 3">
    <name type="scientific">Tetragenococcus koreensis</name>
    <dbReference type="NCBI Taxonomy" id="290335"/>
    <lineage>
        <taxon>Bacteria</taxon>
        <taxon>Bacillati</taxon>
        <taxon>Bacillota</taxon>
        <taxon>Bacilli</taxon>
        <taxon>Lactobacillales</taxon>
        <taxon>Enterococcaceae</taxon>
        <taxon>Tetragenococcus</taxon>
    </lineage>
</organism>
<dbReference type="Gene3D" id="3.40.50.1000">
    <property type="entry name" value="HAD superfamily/HAD-like"/>
    <property type="match status" value="1"/>
</dbReference>
<evidence type="ECO:0000313" key="3">
    <source>
        <dbReference type="Proteomes" id="UP000886597"/>
    </source>
</evidence>
<dbReference type="PANTHER" id="PTHR10000:SF8">
    <property type="entry name" value="HAD SUPERFAMILY HYDROLASE-LIKE, TYPE 3"/>
    <property type="match status" value="1"/>
</dbReference>
<dbReference type="SFLD" id="SFLDG01144">
    <property type="entry name" value="C2.B.4:_PGP_Like"/>
    <property type="match status" value="1"/>
</dbReference>
<dbReference type="SFLD" id="SFLDS00003">
    <property type="entry name" value="Haloacid_Dehalogenase"/>
    <property type="match status" value="1"/>
</dbReference>
<dbReference type="GO" id="GO:0000287">
    <property type="term" value="F:magnesium ion binding"/>
    <property type="evidence" value="ECO:0007669"/>
    <property type="project" value="TreeGrafter"/>
</dbReference>
<dbReference type="InterPro" id="IPR006379">
    <property type="entry name" value="HAD-SF_hydro_IIB"/>
</dbReference>
<dbReference type="InterPro" id="IPR036412">
    <property type="entry name" value="HAD-like_sf"/>
</dbReference>
<dbReference type="PROSITE" id="PS01228">
    <property type="entry name" value="COF_1"/>
    <property type="match status" value="1"/>
</dbReference>
<dbReference type="EMBL" id="BKBO01000030">
    <property type="protein sequence ID" value="GEQ49978.1"/>
    <property type="molecule type" value="Genomic_DNA"/>
</dbReference>
<dbReference type="Pfam" id="PF08282">
    <property type="entry name" value="Hydrolase_3"/>
    <property type="match status" value="1"/>
</dbReference>
<dbReference type="Gene3D" id="3.30.1240.10">
    <property type="match status" value="1"/>
</dbReference>
<dbReference type="Proteomes" id="UP000886597">
    <property type="component" value="Unassembled WGS sequence"/>
</dbReference>
<dbReference type="GO" id="GO:0016791">
    <property type="term" value="F:phosphatase activity"/>
    <property type="evidence" value="ECO:0007669"/>
    <property type="project" value="UniProtKB-ARBA"/>
</dbReference>
<proteinExistence type="predicted"/>
<dbReference type="NCBIfam" id="TIGR00099">
    <property type="entry name" value="Cof-subfamily"/>
    <property type="match status" value="1"/>
</dbReference>
<dbReference type="PANTHER" id="PTHR10000">
    <property type="entry name" value="PHOSPHOSERINE PHOSPHATASE"/>
    <property type="match status" value="1"/>
</dbReference>
<keyword evidence="4" id="KW-1185">Reference proteome</keyword>
<dbReference type="PROSITE" id="PS01229">
    <property type="entry name" value="COF_2"/>
    <property type="match status" value="1"/>
</dbReference>
<dbReference type="InterPro" id="IPR000150">
    <property type="entry name" value="Cof"/>
</dbReference>
<dbReference type="RefSeq" id="WP_202584213.1">
    <property type="nucleotide sequence ID" value="NZ_BKBO01000030.1"/>
</dbReference>
<evidence type="ECO:0000313" key="4">
    <source>
        <dbReference type="Proteomes" id="UP000886607"/>
    </source>
</evidence>
<dbReference type="InterPro" id="IPR023214">
    <property type="entry name" value="HAD_sf"/>
</dbReference>
<dbReference type="CDD" id="cd07516">
    <property type="entry name" value="HAD_Pase"/>
    <property type="match status" value="1"/>
</dbReference>
<evidence type="ECO:0000313" key="2">
    <source>
        <dbReference type="EMBL" id="GEQ54955.1"/>
    </source>
</evidence>
<evidence type="ECO:0000313" key="1">
    <source>
        <dbReference type="EMBL" id="GEQ49978.1"/>
    </source>
</evidence>
<protein>
    <submittedName>
        <fullName evidence="2">Haloacid dehalogenase</fullName>
    </submittedName>
</protein>
<name>A0AAN4UCK3_9ENTE</name>
<sequence>MTETRLVVSDIDGTLLNSSHEITDKTKKIVKKLDEKGIEVALASARAPKAMDYLAHQLALQTPLVCFNGALIVQKEQDQLNTLYSLALEQRDALLLYQTIRAKFPDVCFNVYSNHHWFVEQEDFWTKQEAAISQVTPEVISLEKYLKENYPVHKALCMGAPSEIDRLQLEIESMNITGVAVNKSKDTYLEIVQQQVSKLTALRFLTKQRALSLSNTLAIGDNYNDMPMIQHAGIGIAMGNSPQEVKQVADLVAPANDQNGFYHGINESLRIIS</sequence>
<dbReference type="NCBIfam" id="TIGR01484">
    <property type="entry name" value="HAD-SF-IIB"/>
    <property type="match status" value="1"/>
</dbReference>
<dbReference type="Proteomes" id="UP000886607">
    <property type="component" value="Unassembled WGS sequence"/>
</dbReference>
<accession>A0AAN4UCK3</accession>
<dbReference type="EMBL" id="BKBQ01000029">
    <property type="protein sequence ID" value="GEQ54955.1"/>
    <property type="molecule type" value="Genomic_DNA"/>
</dbReference>
<reference evidence="2" key="2">
    <citation type="journal article" date="2020" name="Int. Dairy J.">
        <title>Lactic acid bacterial diversity in Brie cheese focusing on salt concentration and pH of isolation medium and characterisation of halophilic and alkaliphilic lactic acid bacterial isolates.</title>
        <authorList>
            <person name="Unno R."/>
            <person name="Matsutani M."/>
            <person name="Suzuki T."/>
            <person name="Kodama K."/>
            <person name="Matsushita H."/>
            <person name="Yamasato K."/>
            <person name="Koizumi Y."/>
            <person name="Ishikawa M."/>
        </authorList>
    </citation>
    <scope>NUCLEOTIDE SEQUENCE</scope>
    <source>
        <strain evidence="2">7C1</strain>
        <strain evidence="1">8C4</strain>
    </source>
</reference>
<dbReference type="SUPFAM" id="SSF56784">
    <property type="entry name" value="HAD-like"/>
    <property type="match status" value="1"/>
</dbReference>
<comment type="caution">
    <text evidence="2">The sequence shown here is derived from an EMBL/GenBank/DDBJ whole genome shotgun (WGS) entry which is preliminary data.</text>
</comment>
<reference evidence="2" key="1">
    <citation type="submission" date="2019-08" db="EMBL/GenBank/DDBJ databases">
        <authorList>
            <person name="Ishikawa M."/>
            <person name="Suzuki T."/>
            <person name="Matsutani M."/>
        </authorList>
    </citation>
    <scope>NUCLEOTIDE SEQUENCE</scope>
    <source>
        <strain evidence="2">7C1</strain>
        <strain evidence="1">8C4</strain>
    </source>
</reference>